<evidence type="ECO:0000313" key="3">
    <source>
        <dbReference type="EMBL" id="MFC7322551.1"/>
    </source>
</evidence>
<dbReference type="EMBL" id="JBHTBY010000017">
    <property type="protein sequence ID" value="MFC7322551.1"/>
    <property type="molecule type" value="Genomic_DNA"/>
</dbReference>
<keyword evidence="4" id="KW-1185">Reference proteome</keyword>
<keyword evidence="1" id="KW-0175">Coiled coil</keyword>
<sequence>MNISNQFKVIWWVFLLIFSALILMSRYDYLTSADAQTFDYLIFCLFIVLAFIPFFAEMSLFGLSFKKELEEVQEEMTEALNEIKLILNTTNSNNLYFSSGLPEGQLKQLEKSILAESPKNFTAQHQPIESLEESLIRLFEVRYELGKELKSTAREHIGESAKFIGIPKAADVLVRNEVIGFPESQGLNEIHRITTRALDAEEISVGEVDFCLSVAPGIIQQLRANRRKKGI</sequence>
<reference evidence="4" key="1">
    <citation type="journal article" date="2019" name="Int. J. Syst. Evol. Microbiol.">
        <title>The Global Catalogue of Microorganisms (GCM) 10K type strain sequencing project: providing services to taxonomists for standard genome sequencing and annotation.</title>
        <authorList>
            <consortium name="The Broad Institute Genomics Platform"/>
            <consortium name="The Broad Institute Genome Sequencing Center for Infectious Disease"/>
            <person name="Wu L."/>
            <person name="Ma J."/>
        </authorList>
    </citation>
    <scope>NUCLEOTIDE SEQUENCE [LARGE SCALE GENOMIC DNA]</scope>
    <source>
        <strain evidence="4">CCUG 73951</strain>
    </source>
</reference>
<dbReference type="Proteomes" id="UP001596494">
    <property type="component" value="Unassembled WGS sequence"/>
</dbReference>
<organism evidence="3 4">
    <name type="scientific">Halobacillus campisalis</name>
    <dbReference type="NCBI Taxonomy" id="435909"/>
    <lineage>
        <taxon>Bacteria</taxon>
        <taxon>Bacillati</taxon>
        <taxon>Bacillota</taxon>
        <taxon>Bacilli</taxon>
        <taxon>Bacillales</taxon>
        <taxon>Bacillaceae</taxon>
        <taxon>Halobacillus</taxon>
    </lineage>
</organism>
<evidence type="ECO:0000256" key="1">
    <source>
        <dbReference type="SAM" id="Coils"/>
    </source>
</evidence>
<accession>A0ABW2K8M2</accession>
<evidence type="ECO:0000256" key="2">
    <source>
        <dbReference type="SAM" id="Phobius"/>
    </source>
</evidence>
<dbReference type="RefSeq" id="WP_289214929.1">
    <property type="nucleotide sequence ID" value="NZ_JAPVRC010000002.1"/>
</dbReference>
<keyword evidence="2" id="KW-1133">Transmembrane helix</keyword>
<feature type="transmembrane region" description="Helical" evidence="2">
    <location>
        <begin position="9"/>
        <end position="28"/>
    </location>
</feature>
<protein>
    <submittedName>
        <fullName evidence="3">Uncharacterized protein</fullName>
    </submittedName>
</protein>
<comment type="caution">
    <text evidence="3">The sequence shown here is derived from an EMBL/GenBank/DDBJ whole genome shotgun (WGS) entry which is preliminary data.</text>
</comment>
<proteinExistence type="predicted"/>
<name>A0ABW2K8M2_9BACI</name>
<feature type="coiled-coil region" evidence="1">
    <location>
        <begin position="62"/>
        <end position="89"/>
    </location>
</feature>
<keyword evidence="2" id="KW-0472">Membrane</keyword>
<feature type="transmembrane region" description="Helical" evidence="2">
    <location>
        <begin position="40"/>
        <end position="63"/>
    </location>
</feature>
<evidence type="ECO:0000313" key="4">
    <source>
        <dbReference type="Proteomes" id="UP001596494"/>
    </source>
</evidence>
<keyword evidence="2" id="KW-0812">Transmembrane</keyword>
<gene>
    <name evidence="3" type="ORF">ACFQMN_16935</name>
</gene>